<feature type="region of interest" description="Disordered" evidence="1">
    <location>
        <begin position="174"/>
        <end position="196"/>
    </location>
</feature>
<accession>A0A0K1PJS5</accession>
<proteinExistence type="predicted"/>
<dbReference type="EMBL" id="CP012333">
    <property type="protein sequence ID" value="AKU93770.1"/>
    <property type="molecule type" value="Genomic_DNA"/>
</dbReference>
<dbReference type="AlphaFoldDB" id="A0A0K1PJS5"/>
<protein>
    <submittedName>
        <fullName evidence="2">Uncharacterized protein</fullName>
    </submittedName>
</protein>
<name>A0A0K1PJS5_9BACT</name>
<evidence type="ECO:0000313" key="2">
    <source>
        <dbReference type="EMBL" id="AKU93770.1"/>
    </source>
</evidence>
<feature type="compositionally biased region" description="Basic residues" evidence="1">
    <location>
        <begin position="176"/>
        <end position="186"/>
    </location>
</feature>
<feature type="region of interest" description="Disordered" evidence="1">
    <location>
        <begin position="23"/>
        <end position="48"/>
    </location>
</feature>
<reference evidence="2 3" key="1">
    <citation type="submission" date="2015-08" db="EMBL/GenBank/DDBJ databases">
        <authorList>
            <person name="Babu N.S."/>
            <person name="Beckwith C.J."/>
            <person name="Beseler K.G."/>
            <person name="Brison A."/>
            <person name="Carone J.V."/>
            <person name="Caskin T.P."/>
            <person name="Diamond M."/>
            <person name="Durham M.E."/>
            <person name="Foxe J.M."/>
            <person name="Go M."/>
            <person name="Henderson B.A."/>
            <person name="Jones I.B."/>
            <person name="McGettigan J.A."/>
            <person name="Micheletti S.J."/>
            <person name="Nasrallah M.E."/>
            <person name="Ortiz D."/>
            <person name="Piller C.R."/>
            <person name="Privatt S.R."/>
            <person name="Schneider S.L."/>
            <person name="Sharp S."/>
            <person name="Smith T.C."/>
            <person name="Stanton J.D."/>
            <person name="Ullery H.E."/>
            <person name="Wilson R.J."/>
            <person name="Serrano M.G."/>
            <person name="Buck G."/>
            <person name="Lee V."/>
            <person name="Wang Y."/>
            <person name="Carvalho R."/>
            <person name="Voegtly L."/>
            <person name="Shi R."/>
            <person name="Duckworth R."/>
            <person name="Johnson A."/>
            <person name="Loviza R."/>
            <person name="Walstead R."/>
            <person name="Shah Z."/>
            <person name="Kiflezghi M."/>
            <person name="Wade K."/>
            <person name="Ball S.L."/>
            <person name="Bradley K.W."/>
            <person name="Asai D.J."/>
            <person name="Bowman C.A."/>
            <person name="Russell D.A."/>
            <person name="Pope W.H."/>
            <person name="Jacobs-Sera D."/>
            <person name="Hendrix R.W."/>
            <person name="Hatfull G.F."/>
        </authorList>
    </citation>
    <scope>NUCLEOTIDE SEQUENCE [LARGE SCALE GENOMIC DNA]</scope>
    <source>
        <strain evidence="2 3">DSM 27648</strain>
    </source>
</reference>
<keyword evidence="3" id="KW-1185">Reference proteome</keyword>
<dbReference type="Proteomes" id="UP000064967">
    <property type="component" value="Chromosome"/>
</dbReference>
<evidence type="ECO:0000256" key="1">
    <source>
        <dbReference type="SAM" id="MobiDB-lite"/>
    </source>
</evidence>
<feature type="compositionally biased region" description="Polar residues" evidence="1">
    <location>
        <begin position="23"/>
        <end position="38"/>
    </location>
</feature>
<sequence>MRRALNIGRLLRSAVERRLECRAQSSIGRRPSNPSCTRTPPDRGHAQPPCFEFTPPSRSIHVSFTHRCGRACAARRETERPGVARGGFSDPPDHAYVRAPAIRGACVGGVQCCSRGLERAVASPRVSSIIDRARPTNPTQGLPQRPTRALRRMRRPPAMLPPTTQVRQALCAPALLRRRLEPRRRSSATPRRPAGR</sequence>
<dbReference type="STRING" id="1391654.AKJ09_00434"/>
<evidence type="ECO:0000313" key="3">
    <source>
        <dbReference type="Proteomes" id="UP000064967"/>
    </source>
</evidence>
<feature type="compositionally biased region" description="Low complexity" evidence="1">
    <location>
        <begin position="187"/>
        <end position="196"/>
    </location>
</feature>
<dbReference type="KEGG" id="llu:AKJ09_00434"/>
<organism evidence="2 3">
    <name type="scientific">Labilithrix luteola</name>
    <dbReference type="NCBI Taxonomy" id="1391654"/>
    <lineage>
        <taxon>Bacteria</taxon>
        <taxon>Pseudomonadati</taxon>
        <taxon>Myxococcota</taxon>
        <taxon>Polyangia</taxon>
        <taxon>Polyangiales</taxon>
        <taxon>Labilitrichaceae</taxon>
        <taxon>Labilithrix</taxon>
    </lineage>
</organism>
<gene>
    <name evidence="2" type="ORF">AKJ09_00434</name>
</gene>